<feature type="region of interest" description="Disordered" evidence="1">
    <location>
        <begin position="708"/>
        <end position="815"/>
    </location>
</feature>
<feature type="compositionally biased region" description="Low complexity" evidence="1">
    <location>
        <begin position="196"/>
        <end position="207"/>
    </location>
</feature>
<feature type="compositionally biased region" description="Low complexity" evidence="1">
    <location>
        <begin position="1112"/>
        <end position="1135"/>
    </location>
</feature>
<dbReference type="GO" id="GO:0005509">
    <property type="term" value="F:calcium ion binding"/>
    <property type="evidence" value="ECO:0007669"/>
    <property type="project" value="InterPro"/>
</dbReference>
<dbReference type="GO" id="GO:0016020">
    <property type="term" value="C:membrane"/>
    <property type="evidence" value="ECO:0007669"/>
    <property type="project" value="InterPro"/>
</dbReference>
<feature type="compositionally biased region" description="Polar residues" evidence="1">
    <location>
        <begin position="721"/>
        <end position="746"/>
    </location>
</feature>
<feature type="region of interest" description="Disordered" evidence="1">
    <location>
        <begin position="377"/>
        <end position="471"/>
    </location>
</feature>
<dbReference type="Proteomes" id="UP000005240">
    <property type="component" value="Unassembled WGS sequence"/>
</dbReference>
<feature type="region of interest" description="Disordered" evidence="1">
    <location>
        <begin position="1104"/>
        <end position="1227"/>
    </location>
</feature>
<feature type="compositionally biased region" description="Polar residues" evidence="1">
    <location>
        <begin position="96"/>
        <end position="107"/>
    </location>
</feature>
<dbReference type="VEuPathDB" id="FungiDB:PTTG_29473"/>
<reference evidence="3 4" key="3">
    <citation type="journal article" date="2017" name="G3 (Bethesda)">
        <title>Comparative analysis highlights variable genome content of wheat rusts and divergence of the mating loci.</title>
        <authorList>
            <person name="Cuomo C.A."/>
            <person name="Bakkeren G."/>
            <person name="Khalil H.B."/>
            <person name="Panwar V."/>
            <person name="Joly D."/>
            <person name="Linning R."/>
            <person name="Sakthikumar S."/>
            <person name="Song X."/>
            <person name="Adiconis X."/>
            <person name="Fan L."/>
            <person name="Goldberg J.M."/>
            <person name="Levin J.Z."/>
            <person name="Young S."/>
            <person name="Zeng Q."/>
            <person name="Anikster Y."/>
            <person name="Bruce M."/>
            <person name="Wang M."/>
            <person name="Yin C."/>
            <person name="McCallum B."/>
            <person name="Szabo L.J."/>
            <person name="Hulbert S."/>
            <person name="Chen X."/>
            <person name="Fellers J.P."/>
        </authorList>
    </citation>
    <scope>NUCLEOTIDE SEQUENCE</scope>
    <source>
        <strain evidence="3">isolate 1-1 / race 1 (BBBD)</strain>
        <strain evidence="4">Isolate 1-1 / race 1 (BBBD)</strain>
    </source>
</reference>
<dbReference type="SUPFAM" id="SSF49313">
    <property type="entry name" value="Cadherin-like"/>
    <property type="match status" value="1"/>
</dbReference>
<sequence length="1227" mass="130583">MNQPEYFDLEHHHHHQHNILLELLDQHYHAFRNSLSQQDSNNQHHLKQQLIETIEHATQPQKPERKRSRQRPDSQNTHCTKAARSLASINSTAGLLSRRASQSTNQYHPFHPLLTPPLLNPPTYYPENTPTELSLNNNENSFHPNNNNSNPQPSSHPPPDPLSERHKNLASANEAKNGGETLHLQLSGIISDLTYQQQPQQQIQEPPTAGPTDLAITGPPSAELLEAAAADDHHHRLIRPADRPGKLSFTLPSQSSSIITESTSRPRRPRPLATRPHSKSFTSPRTLGPDHQHCPRIATDSAHTPYTFAATPSLGLPPGARIDLASLPGTLSGLSTTSSAIGLEPSQDEIMQDSMAAPVTQSDALSSSEQIANATLAEHAQPARSRAPTIDSQRPPGGDAEMMRATTIEDTPMDTGDPSGHPLPSPTVMPPPAPDPALLVSSSSTVPGPDDHNQTIIPPPRVPSPPVNRQMGAASAGVSPLLAAQFEPIFNQWLGRLCSDLEMKDAKGEPIHQTLMARKMQRLEESADFRPFKFRIQAFTNSFFEELVRNGFQEKDLPMKKVRQYLWSQSCISRFNEEGKKAKSKGNHVWHIEAKKMMNGQWSFLHFQRKIIGNPPPEAYAGVKWTWTAKVWDPQCSAQNIKAAFSSPDLPPWLAWRGNLLSGVPTLDLIGTSYLITVLAATNPNSKSASSALDLSFTLTVKSPEEMVTSQIDKNQKTEDNNPALQSDSTVPQSSSEQISLDTTPTHSPPDLAGFTNGSSSTTALERIPSGMLQLSSDGKHPTSFNPVPGLSRTDSCESVPISSPILEDPPRLLGHTQQAPFDGLLSESSLLHEFRNAVMKEGDGLDFDSVHAADVLNRMMSSTPTTTTTTTTTTATTTTAKTGSEGVNELSDNSLSGSLAAARSQSLDFSSSSSAGHPLAALHLDQQFGLRGPSAVQQSASTMMGASGEGGALPAGLMLIPSTTAGMVAGEMEPEGSAAGGGGGTHGLGDGGGVLLDTLISSSTGAVVVGDLAGDTSLSGPGLTARMLLDAVVHHHHQQQQQQEEEQAVALHEARLQTVRENLMSTDAFLSDSAGDLIRTAIVSDDPRARQFAADVLAPMAPAIPVPEDPSPAVGGASTGPAASAAAGTNPSAGLPAPRSVSDSARHPARLPPAPRPPQAKPPSPPSSSSLPSFDIPHQSNPSTSLHPLILRPLPGLLPPSSLLLLPPTTTSSGSSMPGNRPAGAG</sequence>
<feature type="region of interest" description="Disordered" evidence="1">
    <location>
        <begin position="196"/>
        <end position="218"/>
    </location>
</feature>
<feature type="compositionally biased region" description="Pro residues" evidence="1">
    <location>
        <begin position="114"/>
        <end position="124"/>
    </location>
</feature>
<reference evidence="3" key="4">
    <citation type="submission" date="2025-05" db="UniProtKB">
        <authorList>
            <consortium name="EnsemblFungi"/>
        </authorList>
    </citation>
    <scope>IDENTIFICATION</scope>
    <source>
        <strain evidence="3">isolate 1-1 / race 1 (BBBD)</strain>
    </source>
</reference>
<feature type="compositionally biased region" description="Pro residues" evidence="1">
    <location>
        <begin position="421"/>
        <end position="435"/>
    </location>
</feature>
<dbReference type="EnsemblFungi" id="PTTG_29473-t43_1">
    <property type="protein sequence ID" value="PTTG_29473-t43_1-p1"/>
    <property type="gene ID" value="PTTG_29473"/>
</dbReference>
<dbReference type="InterPro" id="IPR015919">
    <property type="entry name" value="Cadherin-like_sf"/>
</dbReference>
<protein>
    <submittedName>
        <fullName evidence="2 3">Uncharacterized protein</fullName>
    </submittedName>
</protein>
<evidence type="ECO:0000256" key="1">
    <source>
        <dbReference type="SAM" id="MobiDB-lite"/>
    </source>
</evidence>
<reference evidence="2" key="2">
    <citation type="submission" date="2016-05" db="EMBL/GenBank/DDBJ databases">
        <title>Comparative analysis highlights variable genome content of wheat rusts and divergence of the mating loci.</title>
        <authorList>
            <person name="Cuomo C.A."/>
            <person name="Bakkeren G."/>
            <person name="Szabo L."/>
            <person name="Khalil H."/>
            <person name="Joly D."/>
            <person name="Goldberg J."/>
            <person name="Young S."/>
            <person name="Zeng Q."/>
            <person name="Fellers J."/>
        </authorList>
    </citation>
    <scope>NUCLEOTIDE SEQUENCE [LARGE SCALE GENOMIC DNA]</scope>
    <source>
        <strain evidence="2">1-1 BBBD Race 1</strain>
    </source>
</reference>
<dbReference type="STRING" id="630390.A0A180G3R0"/>
<dbReference type="OrthoDB" id="5593376at2759"/>
<feature type="compositionally biased region" description="Low complexity" evidence="1">
    <location>
        <begin position="864"/>
        <end position="883"/>
    </location>
</feature>
<accession>A0A180G3R0</accession>
<feature type="compositionally biased region" description="Low complexity" evidence="1">
    <location>
        <begin position="1187"/>
        <end position="1220"/>
    </location>
</feature>
<feature type="region of interest" description="Disordered" evidence="1">
    <location>
        <begin position="862"/>
        <end position="893"/>
    </location>
</feature>
<feature type="compositionally biased region" description="Pro residues" evidence="1">
    <location>
        <begin position="1151"/>
        <end position="1167"/>
    </location>
</feature>
<proteinExistence type="predicted"/>
<gene>
    <name evidence="2" type="ORF">PTTG_29473</name>
</gene>
<dbReference type="AlphaFoldDB" id="A0A180G3R0"/>
<feature type="compositionally biased region" description="Pro residues" evidence="1">
    <location>
        <begin position="457"/>
        <end position="466"/>
    </location>
</feature>
<feature type="region of interest" description="Disordered" evidence="1">
    <location>
        <begin position="54"/>
        <end position="82"/>
    </location>
</feature>
<evidence type="ECO:0000313" key="4">
    <source>
        <dbReference type="Proteomes" id="UP000005240"/>
    </source>
</evidence>
<evidence type="ECO:0000313" key="2">
    <source>
        <dbReference type="EMBL" id="OAV87325.1"/>
    </source>
</evidence>
<feature type="region of interest" description="Disordered" evidence="1">
    <location>
        <begin position="238"/>
        <end position="298"/>
    </location>
</feature>
<evidence type="ECO:0000313" key="3">
    <source>
        <dbReference type="EnsemblFungi" id="PTTG_29473-t43_1-p1"/>
    </source>
</evidence>
<keyword evidence="4" id="KW-1185">Reference proteome</keyword>
<name>A0A180G3R0_PUCT1</name>
<feature type="region of interest" description="Disordered" evidence="1">
    <location>
        <begin position="96"/>
        <end position="166"/>
    </location>
</feature>
<dbReference type="EMBL" id="ADAS02000467">
    <property type="protein sequence ID" value="OAV87325.1"/>
    <property type="molecule type" value="Genomic_DNA"/>
</dbReference>
<feature type="compositionally biased region" description="Low complexity" evidence="1">
    <location>
        <begin position="125"/>
        <end position="153"/>
    </location>
</feature>
<organism evidence="2">
    <name type="scientific">Puccinia triticina (isolate 1-1 / race 1 (BBBD))</name>
    <name type="common">Brown leaf rust fungus</name>
    <dbReference type="NCBI Taxonomy" id="630390"/>
    <lineage>
        <taxon>Eukaryota</taxon>
        <taxon>Fungi</taxon>
        <taxon>Dikarya</taxon>
        <taxon>Basidiomycota</taxon>
        <taxon>Pucciniomycotina</taxon>
        <taxon>Pucciniomycetes</taxon>
        <taxon>Pucciniales</taxon>
        <taxon>Pucciniaceae</taxon>
        <taxon>Puccinia</taxon>
    </lineage>
</organism>
<feature type="compositionally biased region" description="Low complexity" evidence="1">
    <location>
        <begin position="253"/>
        <end position="263"/>
    </location>
</feature>
<reference evidence="2" key="1">
    <citation type="submission" date="2009-11" db="EMBL/GenBank/DDBJ databases">
        <authorList>
            <consortium name="The Broad Institute Genome Sequencing Platform"/>
            <person name="Ward D."/>
            <person name="Feldgarden M."/>
            <person name="Earl A."/>
            <person name="Young S.K."/>
            <person name="Zeng Q."/>
            <person name="Koehrsen M."/>
            <person name="Alvarado L."/>
            <person name="Berlin A."/>
            <person name="Bochicchio J."/>
            <person name="Borenstein D."/>
            <person name="Chapman S.B."/>
            <person name="Chen Z."/>
            <person name="Engels R."/>
            <person name="Freedman E."/>
            <person name="Gellesch M."/>
            <person name="Goldberg J."/>
            <person name="Griggs A."/>
            <person name="Gujja S."/>
            <person name="Heilman E."/>
            <person name="Heiman D."/>
            <person name="Hepburn T."/>
            <person name="Howarth C."/>
            <person name="Jen D."/>
            <person name="Larson L."/>
            <person name="Lewis B."/>
            <person name="Mehta T."/>
            <person name="Park D."/>
            <person name="Pearson M."/>
            <person name="Roberts A."/>
            <person name="Saif S."/>
            <person name="Shea T."/>
            <person name="Shenoy N."/>
            <person name="Sisk P."/>
            <person name="Stolte C."/>
            <person name="Sykes S."/>
            <person name="Thomson T."/>
            <person name="Walk T."/>
            <person name="White J."/>
            <person name="Yandava C."/>
            <person name="Izard J."/>
            <person name="Baranova O.V."/>
            <person name="Blanton J.M."/>
            <person name="Tanner A.C."/>
            <person name="Dewhirst F.E."/>
            <person name="Haas B."/>
            <person name="Nusbaum C."/>
            <person name="Birren B."/>
        </authorList>
    </citation>
    <scope>NUCLEOTIDE SEQUENCE [LARGE SCALE GENOMIC DNA]</scope>
    <source>
        <strain evidence="2">1-1 BBBD Race 1</strain>
    </source>
</reference>